<comment type="similarity">
    <text evidence="2">Belongs to the acyl-CoA dehydrogenase family.</text>
</comment>
<dbReference type="AlphaFoldDB" id="A0A381S0N4"/>
<dbReference type="CDD" id="cd00567">
    <property type="entry name" value="ACAD"/>
    <property type="match status" value="1"/>
</dbReference>
<evidence type="ECO:0000256" key="4">
    <source>
        <dbReference type="ARBA" id="ARBA00022827"/>
    </source>
</evidence>
<evidence type="ECO:0000313" key="8">
    <source>
        <dbReference type="EMBL" id="SUZ96994.1"/>
    </source>
</evidence>
<dbReference type="EMBL" id="UINC01002467">
    <property type="protein sequence ID" value="SUZ96994.1"/>
    <property type="molecule type" value="Genomic_DNA"/>
</dbReference>
<sequence>MYFGLSEEQEFFQESLLKFLNDAAPVESIREYANGNNENLAQDIHQGLVDLGVNALIIPEEFGGLGLDLLFAAAVSQSLGSGIAPATYIGSHIMAPLAIMEAGSDDQKEEYLNGMATSEMRLGIGVTEFIGAREDAGIVLESGKASGRTLFVIDGAGATHYLLSDKKGVLFIVDAKDSGITKIPLTTIDKTRASLELVLEDVPTEILNGSSEDQNPIRKIIDAGRVMIAADSLGAAQVMINKSVEYAKERKQFGRPVGSFQAVKHMCAQMAADLEPCYSMVWYSAHCQNHITEEARLLACHTKAHVSEVATSIAKTATEVHGGMGFTDLLGLHYWFKRIGINRQLLGGPELIREEAAQLQNF</sequence>
<protein>
    <recommendedName>
        <fullName evidence="9">Acyl-CoA dehydrogenase</fullName>
    </recommendedName>
</protein>
<dbReference type="InterPro" id="IPR036250">
    <property type="entry name" value="AcylCo_DH-like_C"/>
</dbReference>
<dbReference type="GO" id="GO:0003995">
    <property type="term" value="F:acyl-CoA dehydrogenase activity"/>
    <property type="evidence" value="ECO:0007669"/>
    <property type="project" value="TreeGrafter"/>
</dbReference>
<dbReference type="Gene3D" id="1.10.540.10">
    <property type="entry name" value="Acyl-CoA dehydrogenase/oxidase, N-terminal domain"/>
    <property type="match status" value="1"/>
</dbReference>
<dbReference type="SUPFAM" id="SSF47203">
    <property type="entry name" value="Acyl-CoA dehydrogenase C-terminal domain-like"/>
    <property type="match status" value="1"/>
</dbReference>
<name>A0A381S0N4_9ZZZZ</name>
<dbReference type="InterPro" id="IPR009100">
    <property type="entry name" value="AcylCoA_DH/oxidase_NM_dom_sf"/>
</dbReference>
<keyword evidence="3" id="KW-0285">Flavoprotein</keyword>
<feature type="domain" description="Acyl-CoA dehydrogenase/oxidase N-terminal" evidence="7">
    <location>
        <begin position="6"/>
        <end position="119"/>
    </location>
</feature>
<dbReference type="Pfam" id="PF00441">
    <property type="entry name" value="Acyl-CoA_dh_1"/>
    <property type="match status" value="1"/>
</dbReference>
<proteinExistence type="inferred from homology"/>
<dbReference type="InterPro" id="IPR037069">
    <property type="entry name" value="AcylCoA_DH/ox_N_sf"/>
</dbReference>
<keyword evidence="5" id="KW-0560">Oxidoreductase</keyword>
<accession>A0A381S0N4</accession>
<dbReference type="PANTHER" id="PTHR43884:SF20">
    <property type="entry name" value="ACYL-COA DEHYDROGENASE FADE28"/>
    <property type="match status" value="1"/>
</dbReference>
<feature type="domain" description="Acyl-CoA dehydrogenase/oxidase C-terminal" evidence="6">
    <location>
        <begin position="219"/>
        <end position="353"/>
    </location>
</feature>
<evidence type="ECO:0000256" key="1">
    <source>
        <dbReference type="ARBA" id="ARBA00001974"/>
    </source>
</evidence>
<evidence type="ECO:0000256" key="2">
    <source>
        <dbReference type="ARBA" id="ARBA00009347"/>
    </source>
</evidence>
<evidence type="ECO:0000259" key="6">
    <source>
        <dbReference type="Pfam" id="PF00441"/>
    </source>
</evidence>
<comment type="cofactor">
    <cofactor evidence="1">
        <name>FAD</name>
        <dbReference type="ChEBI" id="CHEBI:57692"/>
    </cofactor>
</comment>
<dbReference type="InterPro" id="IPR009075">
    <property type="entry name" value="AcylCo_DH/oxidase_C"/>
</dbReference>
<keyword evidence="4" id="KW-0274">FAD</keyword>
<evidence type="ECO:0000256" key="5">
    <source>
        <dbReference type="ARBA" id="ARBA00023002"/>
    </source>
</evidence>
<dbReference type="InterPro" id="IPR013786">
    <property type="entry name" value="AcylCoA_DH/ox_N"/>
</dbReference>
<dbReference type="Pfam" id="PF02771">
    <property type="entry name" value="Acyl-CoA_dh_N"/>
    <property type="match status" value="1"/>
</dbReference>
<dbReference type="PANTHER" id="PTHR43884">
    <property type="entry name" value="ACYL-COA DEHYDROGENASE"/>
    <property type="match status" value="1"/>
</dbReference>
<gene>
    <name evidence="8" type="ORF">METZ01_LOCUS49848</name>
</gene>
<reference evidence="8" key="1">
    <citation type="submission" date="2018-05" db="EMBL/GenBank/DDBJ databases">
        <authorList>
            <person name="Lanie J.A."/>
            <person name="Ng W.-L."/>
            <person name="Kazmierczak K.M."/>
            <person name="Andrzejewski T.M."/>
            <person name="Davidsen T.M."/>
            <person name="Wayne K.J."/>
            <person name="Tettelin H."/>
            <person name="Glass J.I."/>
            <person name="Rusch D."/>
            <person name="Podicherti R."/>
            <person name="Tsui H.-C.T."/>
            <person name="Winkler M.E."/>
        </authorList>
    </citation>
    <scope>NUCLEOTIDE SEQUENCE</scope>
</reference>
<evidence type="ECO:0000256" key="3">
    <source>
        <dbReference type="ARBA" id="ARBA00022630"/>
    </source>
</evidence>
<dbReference type="Gene3D" id="1.20.140.10">
    <property type="entry name" value="Butyryl-CoA Dehydrogenase, subunit A, domain 3"/>
    <property type="match status" value="1"/>
</dbReference>
<dbReference type="GO" id="GO:0050660">
    <property type="term" value="F:flavin adenine dinucleotide binding"/>
    <property type="evidence" value="ECO:0007669"/>
    <property type="project" value="InterPro"/>
</dbReference>
<organism evidence="8">
    <name type="scientific">marine metagenome</name>
    <dbReference type="NCBI Taxonomy" id="408172"/>
    <lineage>
        <taxon>unclassified sequences</taxon>
        <taxon>metagenomes</taxon>
        <taxon>ecological metagenomes</taxon>
    </lineage>
</organism>
<evidence type="ECO:0008006" key="9">
    <source>
        <dbReference type="Google" id="ProtNLM"/>
    </source>
</evidence>
<evidence type="ECO:0000259" key="7">
    <source>
        <dbReference type="Pfam" id="PF02771"/>
    </source>
</evidence>
<dbReference type="SUPFAM" id="SSF56645">
    <property type="entry name" value="Acyl-CoA dehydrogenase NM domain-like"/>
    <property type="match status" value="1"/>
</dbReference>